<dbReference type="RefSeq" id="WP_268944473.1">
    <property type="nucleotide sequence ID" value="NZ_JAPTYD010000094.1"/>
</dbReference>
<comment type="caution">
    <text evidence="1">The sequence shown here is derived from an EMBL/GenBank/DDBJ whole genome shotgun (WGS) entry which is preliminary data.</text>
</comment>
<name>A0ABT4JBB8_9RHOB</name>
<gene>
    <name evidence="1" type="ORF">OU682_22730</name>
</gene>
<accession>A0ABT4JBB8</accession>
<reference evidence="1" key="1">
    <citation type="submission" date="2022-12" db="EMBL/GenBank/DDBJ databases">
        <title>Paracoccus sp. EF6 isolated from a lake water.</title>
        <authorList>
            <person name="Liu H."/>
        </authorList>
    </citation>
    <scope>NUCLEOTIDE SEQUENCE</scope>
    <source>
        <strain evidence="1">EF6</strain>
    </source>
</reference>
<sequence>MTGLRIGHVTHSQHSVLRAPSAPSFQPWLRISVADPHLVGPVDRGLVADLYVYAKLGKAHRA</sequence>
<evidence type="ECO:0000313" key="1">
    <source>
        <dbReference type="EMBL" id="MCZ0964382.1"/>
    </source>
</evidence>
<dbReference type="Proteomes" id="UP001149822">
    <property type="component" value="Unassembled WGS sequence"/>
</dbReference>
<organism evidence="1 2">
    <name type="scientific">Paracoccus benzoatiresistens</name>
    <dbReference type="NCBI Taxonomy" id="2997341"/>
    <lineage>
        <taxon>Bacteria</taxon>
        <taxon>Pseudomonadati</taxon>
        <taxon>Pseudomonadota</taxon>
        <taxon>Alphaproteobacteria</taxon>
        <taxon>Rhodobacterales</taxon>
        <taxon>Paracoccaceae</taxon>
        <taxon>Paracoccus</taxon>
    </lineage>
</organism>
<proteinExistence type="predicted"/>
<protein>
    <submittedName>
        <fullName evidence="1">Uncharacterized protein</fullName>
    </submittedName>
</protein>
<keyword evidence="2" id="KW-1185">Reference proteome</keyword>
<evidence type="ECO:0000313" key="2">
    <source>
        <dbReference type="Proteomes" id="UP001149822"/>
    </source>
</evidence>
<dbReference type="EMBL" id="JAPTYD010000094">
    <property type="protein sequence ID" value="MCZ0964382.1"/>
    <property type="molecule type" value="Genomic_DNA"/>
</dbReference>